<gene>
    <name evidence="3" type="ORF">BC351_22350</name>
</gene>
<organism evidence="3 4">
    <name type="scientific">Paenibacillus ferrarius</name>
    <dbReference type="NCBI Taxonomy" id="1469647"/>
    <lineage>
        <taxon>Bacteria</taxon>
        <taxon>Bacillati</taxon>
        <taxon>Bacillota</taxon>
        <taxon>Bacilli</taxon>
        <taxon>Bacillales</taxon>
        <taxon>Paenibacillaceae</taxon>
        <taxon>Paenibacillus</taxon>
    </lineage>
</organism>
<dbReference type="InterPro" id="IPR037923">
    <property type="entry name" value="HTH-like"/>
</dbReference>
<dbReference type="GO" id="GO:0043565">
    <property type="term" value="F:sequence-specific DNA binding"/>
    <property type="evidence" value="ECO:0007669"/>
    <property type="project" value="InterPro"/>
</dbReference>
<name>A0A1V4HN06_9BACL</name>
<dbReference type="InterPro" id="IPR003313">
    <property type="entry name" value="AraC-bd"/>
</dbReference>
<dbReference type="GO" id="GO:0003700">
    <property type="term" value="F:DNA-binding transcription factor activity"/>
    <property type="evidence" value="ECO:0007669"/>
    <property type="project" value="InterPro"/>
</dbReference>
<evidence type="ECO:0000313" key="4">
    <source>
        <dbReference type="Proteomes" id="UP000190626"/>
    </source>
</evidence>
<dbReference type="Pfam" id="PF02311">
    <property type="entry name" value="AraC_binding"/>
    <property type="match status" value="1"/>
</dbReference>
<protein>
    <recommendedName>
        <fullName evidence="2">HTH araC/xylS-type domain-containing protein</fullName>
    </recommendedName>
</protein>
<dbReference type="EMBL" id="MBTG01000008">
    <property type="protein sequence ID" value="OPH59069.1"/>
    <property type="molecule type" value="Genomic_DNA"/>
</dbReference>
<dbReference type="Gene3D" id="1.10.10.60">
    <property type="entry name" value="Homeodomain-like"/>
    <property type="match status" value="1"/>
</dbReference>
<dbReference type="PROSITE" id="PS01124">
    <property type="entry name" value="HTH_ARAC_FAMILY_2"/>
    <property type="match status" value="1"/>
</dbReference>
<sequence>MHSAIVRAGQNKAKPTYRVGSKVIEQDSLHWVLHGKVKVATGNQAITLEKGDMFCLFPGTSFVYEALVTRCNQQLQMAWLALEGPQLHLVISDIGLSLSLFWAEKKFGCSTQSYLQKLKMDKSARLLRESNLSVIEIALSLGYAESIQKLMKE</sequence>
<dbReference type="InterPro" id="IPR018060">
    <property type="entry name" value="HTH_AraC"/>
</dbReference>
<evidence type="ECO:0000313" key="3">
    <source>
        <dbReference type="EMBL" id="OPH59069.1"/>
    </source>
</evidence>
<dbReference type="RefSeq" id="WP_079411579.1">
    <property type="nucleotide sequence ID" value="NZ_MBTG01000008.1"/>
</dbReference>
<accession>A0A1V4HN06</accession>
<keyword evidence="1" id="KW-0238">DNA-binding</keyword>
<dbReference type="Proteomes" id="UP000190626">
    <property type="component" value="Unassembled WGS sequence"/>
</dbReference>
<keyword evidence="4" id="KW-1185">Reference proteome</keyword>
<dbReference type="AlphaFoldDB" id="A0A1V4HN06"/>
<evidence type="ECO:0000259" key="2">
    <source>
        <dbReference type="PROSITE" id="PS01124"/>
    </source>
</evidence>
<evidence type="ECO:0000256" key="1">
    <source>
        <dbReference type="ARBA" id="ARBA00023125"/>
    </source>
</evidence>
<dbReference type="OrthoDB" id="2638442at2"/>
<comment type="caution">
    <text evidence="3">The sequence shown here is derived from an EMBL/GenBank/DDBJ whole genome shotgun (WGS) entry which is preliminary data.</text>
</comment>
<dbReference type="STRING" id="1469647.BC351_22350"/>
<reference evidence="4" key="1">
    <citation type="submission" date="2016-07" db="EMBL/GenBank/DDBJ databases">
        <authorList>
            <person name="Florea S."/>
            <person name="Webb J.S."/>
            <person name="Jaromczyk J."/>
            <person name="Schardl C.L."/>
        </authorList>
    </citation>
    <scope>NUCLEOTIDE SEQUENCE [LARGE SCALE GENOMIC DNA]</scope>
    <source>
        <strain evidence="4">CY1</strain>
    </source>
</reference>
<feature type="domain" description="HTH araC/xylS-type" evidence="2">
    <location>
        <begin position="104"/>
        <end position="146"/>
    </location>
</feature>
<dbReference type="SUPFAM" id="SSF51215">
    <property type="entry name" value="Regulatory protein AraC"/>
    <property type="match status" value="1"/>
</dbReference>
<proteinExistence type="predicted"/>